<dbReference type="PANTHER" id="PTHR11559">
    <property type="entry name" value="CARBOXYLESTERASE"/>
    <property type="match status" value="1"/>
</dbReference>
<dbReference type="Gene3D" id="3.40.50.1820">
    <property type="entry name" value="alpha/beta hydrolase"/>
    <property type="match status" value="1"/>
</dbReference>
<comment type="similarity">
    <text evidence="1 3">Belongs to the type-B carboxylesterase/lipase family.</text>
</comment>
<dbReference type="InterPro" id="IPR019826">
    <property type="entry name" value="Carboxylesterase_B_AS"/>
</dbReference>
<evidence type="ECO:0000256" key="1">
    <source>
        <dbReference type="ARBA" id="ARBA00005964"/>
    </source>
</evidence>
<dbReference type="EMBL" id="AP019377">
    <property type="protein sequence ID" value="BBH92695.1"/>
    <property type="molecule type" value="Genomic_DNA"/>
</dbReference>
<dbReference type="InterPro" id="IPR002018">
    <property type="entry name" value="CarbesteraseB"/>
</dbReference>
<dbReference type="InterPro" id="IPR050309">
    <property type="entry name" value="Type-B_Carboxylest/Lipase"/>
</dbReference>
<reference evidence="5" key="1">
    <citation type="submission" date="2018-12" db="EMBL/GenBank/DDBJ databases">
        <title>Novel natural products biosynthetic potential of the class Ktedonobacteria.</title>
        <authorList>
            <person name="Zheng Y."/>
            <person name="Saitou A."/>
            <person name="Wang C.M."/>
            <person name="Toyoda A."/>
            <person name="Minakuchi Y."/>
            <person name="Sekiguchi Y."/>
            <person name="Ueda K."/>
            <person name="Takano H."/>
            <person name="Sakai Y."/>
            <person name="Yokota A."/>
            <person name="Yabe S."/>
        </authorList>
    </citation>
    <scope>NUCLEOTIDE SEQUENCE</scope>
    <source>
        <strain evidence="5">A3-2</strain>
    </source>
</reference>
<dbReference type="PROSITE" id="PS00122">
    <property type="entry name" value="CARBOXYLESTERASE_B_1"/>
    <property type="match status" value="1"/>
</dbReference>
<protein>
    <recommendedName>
        <fullName evidence="3">Carboxylic ester hydrolase</fullName>
        <ecNumber evidence="3">3.1.1.-</ecNumber>
    </recommendedName>
</protein>
<keyword evidence="2 3" id="KW-0378">Hydrolase</keyword>
<dbReference type="InterPro" id="IPR029058">
    <property type="entry name" value="AB_hydrolase_fold"/>
</dbReference>
<feature type="domain" description="Carboxylesterase type B" evidence="4">
    <location>
        <begin position="3"/>
        <end position="485"/>
    </location>
</feature>
<evidence type="ECO:0000256" key="2">
    <source>
        <dbReference type="ARBA" id="ARBA00022801"/>
    </source>
</evidence>
<accession>A0A455T2I4</accession>
<evidence type="ECO:0000259" key="4">
    <source>
        <dbReference type="Pfam" id="PF00135"/>
    </source>
</evidence>
<dbReference type="Pfam" id="PF00135">
    <property type="entry name" value="COesterase"/>
    <property type="match status" value="1"/>
</dbReference>
<organism evidence="5">
    <name type="scientific">Thermogemmatispora argillosa</name>
    <dbReference type="NCBI Taxonomy" id="2045280"/>
    <lineage>
        <taxon>Bacteria</taxon>
        <taxon>Bacillati</taxon>
        <taxon>Chloroflexota</taxon>
        <taxon>Ktedonobacteria</taxon>
        <taxon>Thermogemmatisporales</taxon>
        <taxon>Thermogemmatisporaceae</taxon>
        <taxon>Thermogemmatispora</taxon>
    </lineage>
</organism>
<dbReference type="PROSITE" id="PS00941">
    <property type="entry name" value="CARBOXYLESTERASE_B_2"/>
    <property type="match status" value="1"/>
</dbReference>
<dbReference type="GO" id="GO:0016787">
    <property type="term" value="F:hydrolase activity"/>
    <property type="evidence" value="ECO:0007669"/>
    <property type="project" value="UniProtKB-KW"/>
</dbReference>
<proteinExistence type="inferred from homology"/>
<name>A0A455T2I4_9CHLR</name>
<evidence type="ECO:0000313" key="5">
    <source>
        <dbReference type="EMBL" id="BBH92695.1"/>
    </source>
</evidence>
<dbReference type="AlphaFoldDB" id="A0A455T2I4"/>
<gene>
    <name evidence="5" type="primary">estA1</name>
    <name evidence="5" type="ORF">KTA_08940</name>
</gene>
<dbReference type="InterPro" id="IPR019819">
    <property type="entry name" value="Carboxylesterase_B_CS"/>
</dbReference>
<sequence length="513" mass="55920">MADLIVETSAGKVRGTTIHDIATFKGIPYGGPTGGRNRFRPPTRPEPWTGVRDALQYGPACPQPPEGMKRLRAIIGEGRREEESEDCLYLNVWTPAVADGRKRPVLFWCHGGGFSMGSGSAAFYRGTNLARRGDVVVVTVNHRLGPFGYLHLADLLGDDYAESGNVGMLDLVAALEWVRDNIEAFGGDPQNVTIFGESGGGAKVSVLMAMPAAAGLFQRAIVQSGPALRMATREKATERAERLLQALGITRANAEQLYEIPTQRIIEVNDAVNPNALGPWGPVVDGHTLPQHPFDPEAPAISAQVPLIIGTNKDEATLFLLGDGQLNTLDEEGLRKRALALLRDSDATERLLAAYARAYPERTPAERYTALLSDAMMRINSIRQAERKARQGGAPVYMYLFTWETPILDGRLKSCHALEIPFVFDNLEPARRFLGASEGLKPELEELAAKMSGAWLAFARDGVPAAPGLPVWPAYTLEQRATMIFDLACRLENDPGGELRRAWEGLPVRGMSE</sequence>
<evidence type="ECO:0000256" key="3">
    <source>
        <dbReference type="RuleBase" id="RU361235"/>
    </source>
</evidence>
<dbReference type="EC" id="3.1.1.-" evidence="3"/>
<dbReference type="SUPFAM" id="SSF53474">
    <property type="entry name" value="alpha/beta-Hydrolases"/>
    <property type="match status" value="1"/>
</dbReference>